<dbReference type="Pfam" id="PF04290">
    <property type="entry name" value="DctQ"/>
    <property type="match status" value="1"/>
</dbReference>
<evidence type="ECO:0000313" key="12">
    <source>
        <dbReference type="Proteomes" id="UP000237718"/>
    </source>
</evidence>
<feature type="domain" description="Tripartite ATP-independent periplasmic transporters DctQ component" evidence="10">
    <location>
        <begin position="23"/>
        <end position="156"/>
    </location>
</feature>
<dbReference type="PANTHER" id="PTHR35011">
    <property type="entry name" value="2,3-DIKETO-L-GULONATE TRAP TRANSPORTER SMALL PERMEASE PROTEIN YIAM"/>
    <property type="match status" value="1"/>
</dbReference>
<dbReference type="OrthoDB" id="4250245at2"/>
<evidence type="ECO:0000256" key="2">
    <source>
        <dbReference type="ARBA" id="ARBA00022448"/>
    </source>
</evidence>
<dbReference type="GO" id="GO:0015740">
    <property type="term" value="P:C4-dicarboxylate transport"/>
    <property type="evidence" value="ECO:0007669"/>
    <property type="project" value="TreeGrafter"/>
</dbReference>
<feature type="transmembrane region" description="Helical" evidence="9">
    <location>
        <begin position="12"/>
        <end position="37"/>
    </location>
</feature>
<comment type="subunit">
    <text evidence="9">The complex comprises the extracytoplasmic solute receptor protein and the two transmembrane proteins.</text>
</comment>
<evidence type="ECO:0000256" key="9">
    <source>
        <dbReference type="RuleBase" id="RU369079"/>
    </source>
</evidence>
<dbReference type="PANTHER" id="PTHR35011:SF10">
    <property type="entry name" value="TRAP TRANSPORTER SMALL PERMEASE PROTEIN"/>
    <property type="match status" value="1"/>
</dbReference>
<evidence type="ECO:0000256" key="7">
    <source>
        <dbReference type="ARBA" id="ARBA00023136"/>
    </source>
</evidence>
<comment type="similarity">
    <text evidence="8 9">Belongs to the TRAP transporter small permease family.</text>
</comment>
<evidence type="ECO:0000256" key="6">
    <source>
        <dbReference type="ARBA" id="ARBA00022989"/>
    </source>
</evidence>
<dbReference type="AlphaFoldDB" id="A0A2T1A594"/>
<evidence type="ECO:0000313" key="11">
    <source>
        <dbReference type="EMBL" id="PRZ43772.1"/>
    </source>
</evidence>
<reference evidence="11 12" key="1">
    <citation type="submission" date="2018-03" db="EMBL/GenBank/DDBJ databases">
        <title>Genomic Encyclopedia of Archaeal and Bacterial Type Strains, Phase II (KMG-II): from individual species to whole genera.</title>
        <authorList>
            <person name="Goeker M."/>
        </authorList>
    </citation>
    <scope>NUCLEOTIDE SEQUENCE [LARGE SCALE GENOMIC DNA]</scope>
    <source>
        <strain evidence="11 12">DSM 25328</strain>
    </source>
</reference>
<keyword evidence="2 9" id="KW-0813">Transport</keyword>
<keyword evidence="7 9" id="KW-0472">Membrane</keyword>
<dbReference type="InterPro" id="IPR007387">
    <property type="entry name" value="TRAP_DctQ"/>
</dbReference>
<gene>
    <name evidence="11" type="ORF">CLV89_12713</name>
</gene>
<protein>
    <recommendedName>
        <fullName evidence="9">TRAP transporter small permease protein</fullName>
    </recommendedName>
</protein>
<feature type="transmembrane region" description="Helical" evidence="9">
    <location>
        <begin position="134"/>
        <end position="155"/>
    </location>
</feature>
<keyword evidence="4 9" id="KW-0997">Cell inner membrane</keyword>
<comment type="subcellular location">
    <subcellularLocation>
        <location evidence="1 9">Cell inner membrane</location>
        <topology evidence="1 9">Multi-pass membrane protein</topology>
    </subcellularLocation>
</comment>
<comment type="function">
    <text evidence="9">Part of the tripartite ATP-independent periplasmic (TRAP) transport system.</text>
</comment>
<dbReference type="EMBL" id="PVUF01000027">
    <property type="protein sequence ID" value="PRZ43772.1"/>
    <property type="molecule type" value="Genomic_DNA"/>
</dbReference>
<evidence type="ECO:0000256" key="4">
    <source>
        <dbReference type="ARBA" id="ARBA00022519"/>
    </source>
</evidence>
<dbReference type="InterPro" id="IPR055348">
    <property type="entry name" value="DctQ"/>
</dbReference>
<accession>A0A2T1A594</accession>
<feature type="transmembrane region" description="Helical" evidence="9">
    <location>
        <begin position="49"/>
        <end position="66"/>
    </location>
</feature>
<sequence>MLKFFNRLCSWLMFVGGFGVIAMMLNIVADVVAKLVWNAPIQGTVEMSSYYYMVVLVMLPMAFVEMQDQQISVDLLFNHFPNWLQKLALFLSCIAAAAILAVMAWRTGLDAVRALRVGEVVMGGREVIVWPSRMVLPLGFGLASLAAFIRAVLLVRGQPVTQSQLNGNMS</sequence>
<dbReference type="RefSeq" id="WP_106165556.1">
    <property type="nucleotide sequence ID" value="NZ_JBLWXK010000021.1"/>
</dbReference>
<comment type="caution">
    <text evidence="11">The sequence shown here is derived from an EMBL/GenBank/DDBJ whole genome shotgun (WGS) entry which is preliminary data.</text>
</comment>
<evidence type="ECO:0000256" key="3">
    <source>
        <dbReference type="ARBA" id="ARBA00022475"/>
    </source>
</evidence>
<keyword evidence="6 9" id="KW-1133">Transmembrane helix</keyword>
<proteinExistence type="inferred from homology"/>
<evidence type="ECO:0000259" key="10">
    <source>
        <dbReference type="Pfam" id="PF04290"/>
    </source>
</evidence>
<feature type="transmembrane region" description="Helical" evidence="9">
    <location>
        <begin position="87"/>
        <end position="105"/>
    </location>
</feature>
<organism evidence="11 12">
    <name type="scientific">Tritonibacter scottomollicae</name>
    <name type="common">Epibacterium scottomollicae</name>
    <dbReference type="NCBI Taxonomy" id="483013"/>
    <lineage>
        <taxon>Bacteria</taxon>
        <taxon>Pseudomonadati</taxon>
        <taxon>Pseudomonadota</taxon>
        <taxon>Alphaproteobacteria</taxon>
        <taxon>Rhodobacterales</taxon>
        <taxon>Paracoccaceae</taxon>
        <taxon>Tritonibacter</taxon>
    </lineage>
</organism>
<dbReference type="Proteomes" id="UP000237718">
    <property type="component" value="Unassembled WGS sequence"/>
</dbReference>
<keyword evidence="3" id="KW-1003">Cell membrane</keyword>
<evidence type="ECO:0000256" key="5">
    <source>
        <dbReference type="ARBA" id="ARBA00022692"/>
    </source>
</evidence>
<name>A0A2T1A594_TRISK</name>
<dbReference type="GO" id="GO:0022857">
    <property type="term" value="F:transmembrane transporter activity"/>
    <property type="evidence" value="ECO:0007669"/>
    <property type="project" value="UniProtKB-UniRule"/>
</dbReference>
<dbReference type="GO" id="GO:0005886">
    <property type="term" value="C:plasma membrane"/>
    <property type="evidence" value="ECO:0007669"/>
    <property type="project" value="UniProtKB-SubCell"/>
</dbReference>
<evidence type="ECO:0000256" key="8">
    <source>
        <dbReference type="ARBA" id="ARBA00038436"/>
    </source>
</evidence>
<evidence type="ECO:0000256" key="1">
    <source>
        <dbReference type="ARBA" id="ARBA00004429"/>
    </source>
</evidence>
<keyword evidence="5 9" id="KW-0812">Transmembrane</keyword>